<dbReference type="SUPFAM" id="SSF52980">
    <property type="entry name" value="Restriction endonuclease-like"/>
    <property type="match status" value="1"/>
</dbReference>
<dbReference type="RefSeq" id="WP_120613130.1">
    <property type="nucleotide sequence ID" value="NZ_CBCSLE010000008.1"/>
</dbReference>
<organism evidence="1 2">
    <name type="scientific">Corallococcus exiguus</name>
    <dbReference type="NCBI Taxonomy" id="83462"/>
    <lineage>
        <taxon>Bacteria</taxon>
        <taxon>Pseudomonadati</taxon>
        <taxon>Myxococcota</taxon>
        <taxon>Myxococcia</taxon>
        <taxon>Myxococcales</taxon>
        <taxon>Cystobacterineae</taxon>
        <taxon>Myxococcaceae</taxon>
        <taxon>Corallococcus</taxon>
    </lineage>
</organism>
<name>A0A7X4YA63_9BACT</name>
<evidence type="ECO:0008006" key="3">
    <source>
        <dbReference type="Google" id="ProtNLM"/>
    </source>
</evidence>
<proteinExistence type="predicted"/>
<protein>
    <recommendedName>
        <fullName evidence="3">Restriction endonuclease type IV Mrr domain-containing protein</fullName>
    </recommendedName>
</protein>
<evidence type="ECO:0000313" key="2">
    <source>
        <dbReference type="Proteomes" id="UP000537825"/>
    </source>
</evidence>
<dbReference type="AlphaFoldDB" id="A0A7X4YA63"/>
<accession>A0A7X4YA63</accession>
<dbReference type="EMBL" id="JAAAPK010000004">
    <property type="protein sequence ID" value="NBC41661.1"/>
    <property type="molecule type" value="Genomic_DNA"/>
</dbReference>
<dbReference type="InterPro" id="IPR011335">
    <property type="entry name" value="Restrct_endonuc-II-like"/>
</dbReference>
<gene>
    <name evidence="1" type="ORF">GTZ93_17795</name>
</gene>
<reference evidence="1 2" key="1">
    <citation type="submission" date="2020-01" db="EMBL/GenBank/DDBJ databases">
        <title>The draft genome sequence of Corallococcus exiguus DSM 14696.</title>
        <authorList>
            <person name="Zhang X."/>
            <person name="Zhu H."/>
        </authorList>
    </citation>
    <scope>NUCLEOTIDE SEQUENCE [LARGE SCALE GENOMIC DNA]</scope>
    <source>
        <strain evidence="1 2">DSM 14696</strain>
    </source>
</reference>
<keyword evidence="2" id="KW-1185">Reference proteome</keyword>
<sequence length="298" mass="33285">MKPDIRVLAVEAGDLLKSETALNEIDRFGAAVFRVAVEPFPMVGITSQRAKSIFNWLCTVGRTEMEPTARSQAVRTFLHQLAHHKPELCTRLDDALRRASFDVPGTTAAPPDVTALQNEERAKRRAQFERTRGALLTRFEELATSGFAQTRGYALQDLLNELLALHQVPAAKSFTRSEGGEQIDGAFELDGWYYLVECRWRRKPADGRDLDGLLGQVARSGRQTMGLFLSMNGWSPNVVPLLKQNPNKSILLTDGVDLHAVLSGGISFQDLLRAKRKRLNLAAEPFYPYREIALEHEA</sequence>
<comment type="caution">
    <text evidence="1">The sequence shown here is derived from an EMBL/GenBank/DDBJ whole genome shotgun (WGS) entry which is preliminary data.</text>
</comment>
<evidence type="ECO:0000313" key="1">
    <source>
        <dbReference type="EMBL" id="NBC41661.1"/>
    </source>
</evidence>
<dbReference type="Proteomes" id="UP000537825">
    <property type="component" value="Unassembled WGS sequence"/>
</dbReference>